<dbReference type="Gene3D" id="1.10.3810.10">
    <property type="entry name" value="Biosynthetic peptidoglycan transglycosylase-like"/>
    <property type="match status" value="1"/>
</dbReference>
<dbReference type="PANTHER" id="PTHR32282">
    <property type="entry name" value="BINDING PROTEIN TRANSPEPTIDASE, PUTATIVE-RELATED"/>
    <property type="match status" value="1"/>
</dbReference>
<dbReference type="Pfam" id="PF00912">
    <property type="entry name" value="Transgly"/>
    <property type="match status" value="1"/>
</dbReference>
<evidence type="ECO:0000256" key="9">
    <source>
        <dbReference type="SAM" id="MobiDB-lite"/>
    </source>
</evidence>
<accession>A0ABV1KIJ0</accession>
<feature type="domain" description="Penicillin-binding protein transpeptidase" evidence="11">
    <location>
        <begin position="356"/>
        <end position="620"/>
    </location>
</feature>
<protein>
    <submittedName>
        <fullName evidence="13">Transglycosylase domain-containing protein</fullName>
        <ecNumber evidence="13">2.4.-.-</ecNumber>
    </submittedName>
</protein>
<evidence type="ECO:0000313" key="13">
    <source>
        <dbReference type="EMBL" id="MEQ3554275.1"/>
    </source>
</evidence>
<dbReference type="InterPro" id="IPR023346">
    <property type="entry name" value="Lysozyme-like_dom_sf"/>
</dbReference>
<evidence type="ECO:0000256" key="5">
    <source>
        <dbReference type="ARBA" id="ARBA00022801"/>
    </source>
</evidence>
<dbReference type="PROSITE" id="PS51257">
    <property type="entry name" value="PROKAR_LIPOPROTEIN"/>
    <property type="match status" value="1"/>
</dbReference>
<dbReference type="EMBL" id="JBEDNQ010000014">
    <property type="protein sequence ID" value="MEQ3554275.1"/>
    <property type="molecule type" value="Genomic_DNA"/>
</dbReference>
<feature type="chain" id="PRO_5046514065" evidence="10">
    <location>
        <begin position="24"/>
        <end position="704"/>
    </location>
</feature>
<feature type="domain" description="Glycosyl transferase family 51" evidence="12">
    <location>
        <begin position="61"/>
        <end position="247"/>
    </location>
</feature>
<sequence>MWRRLAVAVLAGGLVLAACGAPAAAGVAVVASAVPDRPAAAGELPDPGAVPAATTLTDRDGTPIAYLDEQYRLPVPYSRISTAMVAAVVDVEDRRFFSESGVDPIGTARALVTDAAGGDVQGGSTITQQYVKNWLIDVVDADDPAAQQADRADSIGRKIREAVLAQRLAHSASKQDVLAGYLNTLEFSGNLYGVEAASRAYFGTDAAHLDVPRAALLAGMVNNPTRYDPYRHPAAATDRRDTVIVAMRAAGSITPAQAAAATAAPLGVLPGGPVTPGGNCYGATPGAGFVCEYVVDQLQKAGITEHQLDTGGYTVRTTLDPKVTAAAQAAVDRNVPPAQDGVANTLALIRPGHDDHQILAMVSNRTPGTDGGAGQTTTDLVADPSNVFGAGSSFKIFTTAVALEAGTVGFDSTLPDPTSTCVTPPVTNQYTRCYPVANDNPRYPDPISLPDALATSPNTAFVELEARTGVPKVIDMARRLGLRDTLAAPLAGGTPITDPADPRSQDPRWNQPQSQYFQNLLSFTLGVSPVSTLEMANVAATIQSDGTWCRPDAVLSVTDRTGADVPVARTACDQAVAPGIAHTMAAGLGRDTITGTSAAAARNAHWTRPTIGKTGTTNTSESVAFVGATGGIDGIAGSSMVFADGAHPSQICPGTPVHLGQDCGKGAFGGTVAAPPWFDAVGTALGTAPDVPLPPPDPAYTPAR</sequence>
<evidence type="ECO:0000259" key="11">
    <source>
        <dbReference type="Pfam" id="PF00905"/>
    </source>
</evidence>
<comment type="caution">
    <text evidence="13">The sequence shown here is derived from an EMBL/GenBank/DDBJ whole genome shotgun (WGS) entry which is preliminary data.</text>
</comment>
<evidence type="ECO:0000256" key="8">
    <source>
        <dbReference type="ARBA" id="ARBA00049902"/>
    </source>
</evidence>
<dbReference type="InterPro" id="IPR001264">
    <property type="entry name" value="Glyco_trans_51"/>
</dbReference>
<keyword evidence="6" id="KW-0511">Multifunctional enzyme</keyword>
<dbReference type="SUPFAM" id="SSF56601">
    <property type="entry name" value="beta-lactamase/transpeptidase-like"/>
    <property type="match status" value="1"/>
</dbReference>
<evidence type="ECO:0000256" key="1">
    <source>
        <dbReference type="ARBA" id="ARBA00022645"/>
    </source>
</evidence>
<dbReference type="PANTHER" id="PTHR32282:SF33">
    <property type="entry name" value="PEPTIDOGLYCAN GLYCOSYLTRANSFERASE"/>
    <property type="match status" value="1"/>
</dbReference>
<keyword evidence="10" id="KW-0732">Signal</keyword>
<reference evidence="13 14" key="1">
    <citation type="submission" date="2024-03" db="EMBL/GenBank/DDBJ databases">
        <title>Draft genome sequence of Pseudonocardia nematodicida JCM 31783.</title>
        <authorList>
            <person name="Butdee W."/>
            <person name="Duangmal K."/>
        </authorList>
    </citation>
    <scope>NUCLEOTIDE SEQUENCE [LARGE SCALE GENOMIC DNA]</scope>
    <source>
        <strain evidence="13 14">JCM 31783</strain>
    </source>
</reference>
<dbReference type="InterPro" id="IPR012338">
    <property type="entry name" value="Beta-lactam/transpept-like"/>
</dbReference>
<feature type="region of interest" description="Disordered" evidence="9">
    <location>
        <begin position="489"/>
        <end position="511"/>
    </location>
</feature>
<comment type="catalytic activity">
    <reaction evidence="7">
        <text>Preferential cleavage: (Ac)2-L-Lys-D-Ala-|-D-Ala. Also transpeptidation of peptidyl-alanyl moieties that are N-acyl substituents of D-alanine.</text>
        <dbReference type="EC" id="3.4.16.4"/>
    </reaction>
</comment>
<evidence type="ECO:0000256" key="10">
    <source>
        <dbReference type="SAM" id="SignalP"/>
    </source>
</evidence>
<dbReference type="InterPro" id="IPR001460">
    <property type="entry name" value="PCN-bd_Tpept"/>
</dbReference>
<evidence type="ECO:0000256" key="4">
    <source>
        <dbReference type="ARBA" id="ARBA00022679"/>
    </source>
</evidence>
<feature type="signal peptide" evidence="10">
    <location>
        <begin position="1"/>
        <end position="23"/>
    </location>
</feature>
<evidence type="ECO:0000313" key="14">
    <source>
        <dbReference type="Proteomes" id="UP001494902"/>
    </source>
</evidence>
<dbReference type="InterPro" id="IPR036950">
    <property type="entry name" value="PBP_transglycosylase"/>
</dbReference>
<dbReference type="EC" id="2.4.-.-" evidence="13"/>
<evidence type="ECO:0000256" key="6">
    <source>
        <dbReference type="ARBA" id="ARBA00023268"/>
    </source>
</evidence>
<evidence type="ECO:0000259" key="12">
    <source>
        <dbReference type="Pfam" id="PF00912"/>
    </source>
</evidence>
<name>A0ABV1KIJ0_9PSEU</name>
<evidence type="ECO:0000256" key="2">
    <source>
        <dbReference type="ARBA" id="ARBA00022670"/>
    </source>
</evidence>
<dbReference type="GO" id="GO:0016757">
    <property type="term" value="F:glycosyltransferase activity"/>
    <property type="evidence" value="ECO:0007669"/>
    <property type="project" value="UniProtKB-KW"/>
</dbReference>
<dbReference type="RefSeq" id="WP_349301349.1">
    <property type="nucleotide sequence ID" value="NZ_JBEDNQ010000014.1"/>
</dbReference>
<comment type="catalytic activity">
    <reaction evidence="8">
        <text>[GlcNAc-(1-&gt;4)-Mur2Ac(oyl-L-Ala-gamma-D-Glu-L-Lys-D-Ala-D-Ala)](n)-di-trans,octa-cis-undecaprenyl diphosphate + beta-D-GlcNAc-(1-&gt;4)-Mur2Ac(oyl-L-Ala-gamma-D-Glu-L-Lys-D-Ala-D-Ala)-di-trans,octa-cis-undecaprenyl diphosphate = [GlcNAc-(1-&gt;4)-Mur2Ac(oyl-L-Ala-gamma-D-Glu-L-Lys-D-Ala-D-Ala)](n+1)-di-trans,octa-cis-undecaprenyl diphosphate + di-trans,octa-cis-undecaprenyl diphosphate + H(+)</text>
        <dbReference type="Rhea" id="RHEA:23708"/>
        <dbReference type="Rhea" id="RHEA-COMP:9602"/>
        <dbReference type="Rhea" id="RHEA-COMP:9603"/>
        <dbReference type="ChEBI" id="CHEBI:15378"/>
        <dbReference type="ChEBI" id="CHEBI:58405"/>
        <dbReference type="ChEBI" id="CHEBI:60033"/>
        <dbReference type="ChEBI" id="CHEBI:78435"/>
        <dbReference type="EC" id="2.4.99.28"/>
    </reaction>
</comment>
<organism evidence="13 14">
    <name type="scientific">Pseudonocardia nematodicida</name>
    <dbReference type="NCBI Taxonomy" id="1206997"/>
    <lineage>
        <taxon>Bacteria</taxon>
        <taxon>Bacillati</taxon>
        <taxon>Actinomycetota</taxon>
        <taxon>Actinomycetes</taxon>
        <taxon>Pseudonocardiales</taxon>
        <taxon>Pseudonocardiaceae</taxon>
        <taxon>Pseudonocardia</taxon>
    </lineage>
</organism>
<keyword evidence="14" id="KW-1185">Reference proteome</keyword>
<dbReference type="InterPro" id="IPR050396">
    <property type="entry name" value="Glycosyltr_51/Transpeptidase"/>
</dbReference>
<evidence type="ECO:0000256" key="7">
    <source>
        <dbReference type="ARBA" id="ARBA00034000"/>
    </source>
</evidence>
<proteinExistence type="predicted"/>
<keyword evidence="2" id="KW-0645">Protease</keyword>
<keyword evidence="5" id="KW-0378">Hydrolase</keyword>
<dbReference type="Proteomes" id="UP001494902">
    <property type="component" value="Unassembled WGS sequence"/>
</dbReference>
<keyword evidence="4 13" id="KW-0808">Transferase</keyword>
<dbReference type="Pfam" id="PF00905">
    <property type="entry name" value="Transpeptidase"/>
    <property type="match status" value="1"/>
</dbReference>
<dbReference type="SUPFAM" id="SSF53955">
    <property type="entry name" value="Lysozyme-like"/>
    <property type="match status" value="1"/>
</dbReference>
<gene>
    <name evidence="13" type="ORF">WIS52_27740</name>
</gene>
<keyword evidence="1" id="KW-0121">Carboxypeptidase</keyword>
<evidence type="ECO:0000256" key="3">
    <source>
        <dbReference type="ARBA" id="ARBA00022676"/>
    </source>
</evidence>
<dbReference type="Gene3D" id="3.40.710.10">
    <property type="entry name" value="DD-peptidase/beta-lactamase superfamily"/>
    <property type="match status" value="1"/>
</dbReference>
<keyword evidence="3 13" id="KW-0328">Glycosyltransferase</keyword>